<evidence type="ECO:0000256" key="1">
    <source>
        <dbReference type="SAM" id="SignalP"/>
    </source>
</evidence>
<keyword evidence="3" id="KW-1185">Reference proteome</keyword>
<feature type="signal peptide" evidence="1">
    <location>
        <begin position="1"/>
        <end position="18"/>
    </location>
</feature>
<dbReference type="Proteomes" id="UP000627292">
    <property type="component" value="Unassembled WGS sequence"/>
</dbReference>
<sequence>MKVLMLTLLLMAGSFYRAEEPTLSTVRTLLKKAADDKASCKQLISLLQPYTAQNNPLMYGYYGVATMAQAKHAFNPVTKLSHFKKGKGMLNDAIAQDGNNTELRMLRYAAQKQAPSFLNYKEHLREDEAFLTAALPNITDSYLKTEVSGFLQNTKSQ</sequence>
<gene>
    <name evidence="2" type="ORF">GCM10011379_22280</name>
</gene>
<accession>A0A917IXS0</accession>
<reference evidence="2" key="2">
    <citation type="submission" date="2020-09" db="EMBL/GenBank/DDBJ databases">
        <authorList>
            <person name="Sun Q."/>
            <person name="Zhou Y."/>
        </authorList>
    </citation>
    <scope>NUCLEOTIDE SEQUENCE</scope>
    <source>
        <strain evidence="2">CGMCC 1.15290</strain>
    </source>
</reference>
<evidence type="ECO:0008006" key="4">
    <source>
        <dbReference type="Google" id="ProtNLM"/>
    </source>
</evidence>
<keyword evidence="1" id="KW-0732">Signal</keyword>
<organism evidence="2 3">
    <name type="scientific">Filimonas zeae</name>
    <dbReference type="NCBI Taxonomy" id="1737353"/>
    <lineage>
        <taxon>Bacteria</taxon>
        <taxon>Pseudomonadati</taxon>
        <taxon>Bacteroidota</taxon>
        <taxon>Chitinophagia</taxon>
        <taxon>Chitinophagales</taxon>
        <taxon>Chitinophagaceae</taxon>
        <taxon>Filimonas</taxon>
    </lineage>
</organism>
<dbReference type="RefSeq" id="WP_188952101.1">
    <property type="nucleotide sequence ID" value="NZ_BMIB01000002.1"/>
</dbReference>
<protein>
    <recommendedName>
        <fullName evidence="4">DUF4375 domain-containing protein</fullName>
    </recommendedName>
</protein>
<feature type="chain" id="PRO_5037495426" description="DUF4375 domain-containing protein" evidence="1">
    <location>
        <begin position="19"/>
        <end position="157"/>
    </location>
</feature>
<dbReference type="AlphaFoldDB" id="A0A917IXS0"/>
<evidence type="ECO:0000313" key="2">
    <source>
        <dbReference type="EMBL" id="GGH67228.1"/>
    </source>
</evidence>
<dbReference type="EMBL" id="BMIB01000002">
    <property type="protein sequence ID" value="GGH67228.1"/>
    <property type="molecule type" value="Genomic_DNA"/>
</dbReference>
<comment type="caution">
    <text evidence="2">The sequence shown here is derived from an EMBL/GenBank/DDBJ whole genome shotgun (WGS) entry which is preliminary data.</text>
</comment>
<name>A0A917IXS0_9BACT</name>
<reference evidence="2" key="1">
    <citation type="journal article" date="2014" name="Int. J. Syst. Evol. Microbiol.">
        <title>Complete genome sequence of Corynebacterium casei LMG S-19264T (=DSM 44701T), isolated from a smear-ripened cheese.</title>
        <authorList>
            <consortium name="US DOE Joint Genome Institute (JGI-PGF)"/>
            <person name="Walter F."/>
            <person name="Albersmeier A."/>
            <person name="Kalinowski J."/>
            <person name="Ruckert C."/>
        </authorList>
    </citation>
    <scope>NUCLEOTIDE SEQUENCE</scope>
    <source>
        <strain evidence="2">CGMCC 1.15290</strain>
    </source>
</reference>
<evidence type="ECO:0000313" key="3">
    <source>
        <dbReference type="Proteomes" id="UP000627292"/>
    </source>
</evidence>
<proteinExistence type="predicted"/>